<sequence>MNDVIEILKRVGAVITDSHFVGTSGKHFATYINKDALYPYGKETAEITRLLADKAKDLGVEVVVGPALGGIILAQWAALFLSELNNHDVLGIYTEKTADGGQSLTRGHDKLVNGKKVFVVEDLTTTGGSVKKVIDAVRAAGGTVVAVAVMANRSPETVTSETFGVPFFPLAELEVPNYDESECPLCQSGVPVNTTIGHGKKFMESKNASNR</sequence>
<reference evidence="8 9" key="1">
    <citation type="journal article" date="2016" name="Nat. Commun.">
        <title>Thousands of microbial genomes shed light on interconnected biogeochemical processes in an aquifer system.</title>
        <authorList>
            <person name="Anantharaman K."/>
            <person name="Brown C.T."/>
            <person name="Hug L.A."/>
            <person name="Sharon I."/>
            <person name="Castelle C.J."/>
            <person name="Probst A.J."/>
            <person name="Thomas B.C."/>
            <person name="Singh A."/>
            <person name="Wilkins M.J."/>
            <person name="Karaoz U."/>
            <person name="Brodie E.L."/>
            <person name="Williams K.H."/>
            <person name="Hubbard S.S."/>
            <person name="Banfield J.F."/>
        </authorList>
    </citation>
    <scope>NUCLEOTIDE SEQUENCE [LARGE SCALE GENOMIC DNA]</scope>
</reference>
<gene>
    <name evidence="6" type="primary">pyrE</name>
    <name evidence="8" type="ORF">A3J05_04235</name>
</gene>
<evidence type="ECO:0000256" key="2">
    <source>
        <dbReference type="ARBA" id="ARBA00011971"/>
    </source>
</evidence>
<protein>
    <recommendedName>
        <fullName evidence="2 6">Orotate phosphoribosyltransferase</fullName>
        <shortName evidence="6">OPRT</shortName>
        <shortName evidence="6">OPRTase</shortName>
        <ecNumber evidence="2 6">2.4.2.10</ecNumber>
    </recommendedName>
</protein>
<evidence type="ECO:0000256" key="6">
    <source>
        <dbReference type="HAMAP-Rule" id="MF_01208"/>
    </source>
</evidence>
<dbReference type="GO" id="GO:0004588">
    <property type="term" value="F:orotate phosphoribosyltransferase activity"/>
    <property type="evidence" value="ECO:0007669"/>
    <property type="project" value="UniProtKB-UniRule"/>
</dbReference>
<dbReference type="AlphaFoldDB" id="A0A1F5Q8P4"/>
<keyword evidence="6" id="KW-0460">Magnesium</keyword>
<dbReference type="InterPro" id="IPR029057">
    <property type="entry name" value="PRTase-like"/>
</dbReference>
<feature type="binding site" evidence="6">
    <location>
        <position position="153"/>
    </location>
    <ligand>
        <name>orotate</name>
        <dbReference type="ChEBI" id="CHEBI:30839"/>
    </ligand>
</feature>
<dbReference type="CDD" id="cd06223">
    <property type="entry name" value="PRTases_typeI"/>
    <property type="match status" value="1"/>
</dbReference>
<dbReference type="GO" id="GO:0019856">
    <property type="term" value="P:pyrimidine nucleobase biosynthetic process"/>
    <property type="evidence" value="ECO:0007669"/>
    <property type="project" value="TreeGrafter"/>
</dbReference>
<dbReference type="Gene3D" id="3.40.50.2020">
    <property type="match status" value="1"/>
</dbReference>
<comment type="subunit">
    <text evidence="6">Homodimer.</text>
</comment>
<dbReference type="HAMAP" id="MF_01208">
    <property type="entry name" value="PyrE"/>
    <property type="match status" value="1"/>
</dbReference>
<evidence type="ECO:0000313" key="9">
    <source>
        <dbReference type="Proteomes" id="UP000177235"/>
    </source>
</evidence>
<evidence type="ECO:0000313" key="8">
    <source>
        <dbReference type="EMBL" id="OGE98554.1"/>
    </source>
</evidence>
<dbReference type="Pfam" id="PF00156">
    <property type="entry name" value="Pribosyltran"/>
    <property type="match status" value="1"/>
</dbReference>
<dbReference type="SUPFAM" id="SSF53271">
    <property type="entry name" value="PRTase-like"/>
    <property type="match status" value="1"/>
</dbReference>
<comment type="caution">
    <text evidence="8">The sequence shown here is derived from an EMBL/GenBank/DDBJ whole genome shotgun (WGS) entry which is preliminary data.</text>
</comment>
<comment type="cofactor">
    <cofactor evidence="6">
        <name>Mg(2+)</name>
        <dbReference type="ChEBI" id="CHEBI:18420"/>
    </cofactor>
</comment>
<evidence type="ECO:0000256" key="4">
    <source>
        <dbReference type="ARBA" id="ARBA00022679"/>
    </source>
</evidence>
<organism evidence="8 9">
    <name type="scientific">Candidatus Doudnabacteria bacterium RIFCSPLOWO2_02_FULL_48_13</name>
    <dbReference type="NCBI Taxonomy" id="1817845"/>
    <lineage>
        <taxon>Bacteria</taxon>
        <taxon>Candidatus Doudnaibacteriota</taxon>
    </lineage>
</organism>
<evidence type="ECO:0000256" key="3">
    <source>
        <dbReference type="ARBA" id="ARBA00022676"/>
    </source>
</evidence>
<feature type="binding site" description="in other chain" evidence="6">
    <location>
        <position position="96"/>
    </location>
    <ligand>
        <name>5-phospho-alpha-D-ribose 1-diphosphate</name>
        <dbReference type="ChEBI" id="CHEBI:58017"/>
        <note>ligand shared between dimeric partners</note>
    </ligand>
</feature>
<dbReference type="GO" id="GO:0044205">
    <property type="term" value="P:'de novo' UMP biosynthetic process"/>
    <property type="evidence" value="ECO:0007669"/>
    <property type="project" value="UniProtKB-UniRule"/>
</dbReference>
<evidence type="ECO:0000256" key="1">
    <source>
        <dbReference type="ARBA" id="ARBA00004889"/>
    </source>
</evidence>
<comment type="similarity">
    <text evidence="6">Belongs to the purine/pyrimidine phosphoribosyltransferase family. PyrE subfamily.</text>
</comment>
<feature type="binding site" description="in other chain" evidence="6">
    <location>
        <begin position="121"/>
        <end position="129"/>
    </location>
    <ligand>
        <name>5-phospho-alpha-D-ribose 1-diphosphate</name>
        <dbReference type="ChEBI" id="CHEBI:58017"/>
        <note>ligand shared between dimeric partners</note>
    </ligand>
</feature>
<feature type="binding site" evidence="6">
    <location>
        <position position="125"/>
    </location>
    <ligand>
        <name>orotate</name>
        <dbReference type="ChEBI" id="CHEBI:30839"/>
    </ligand>
</feature>
<dbReference type="UniPathway" id="UPA00070">
    <property type="reaction ID" value="UER00119"/>
</dbReference>
<comment type="function">
    <text evidence="6">Catalyzes the transfer of a ribosyl phosphate group from 5-phosphoribose 1-diphosphate to orotate, leading to the formation of orotidine monophosphate (OMP).</text>
</comment>
<proteinExistence type="inferred from homology"/>
<evidence type="ECO:0000259" key="7">
    <source>
        <dbReference type="Pfam" id="PF00156"/>
    </source>
</evidence>
<comment type="pathway">
    <text evidence="1 6">Pyrimidine metabolism; UMP biosynthesis via de novo pathway; UMP from orotate: step 1/2.</text>
</comment>
<dbReference type="PANTHER" id="PTHR19278:SF9">
    <property type="entry name" value="URIDINE 5'-MONOPHOSPHATE SYNTHASE"/>
    <property type="match status" value="1"/>
</dbReference>
<dbReference type="PANTHER" id="PTHR19278">
    <property type="entry name" value="OROTATE PHOSPHORIBOSYLTRANSFERASE"/>
    <property type="match status" value="1"/>
</dbReference>
<dbReference type="InterPro" id="IPR000836">
    <property type="entry name" value="PRTase_dom"/>
</dbReference>
<comment type="catalytic activity">
    <reaction evidence="6">
        <text>orotidine 5'-phosphate + diphosphate = orotate + 5-phospho-alpha-D-ribose 1-diphosphate</text>
        <dbReference type="Rhea" id="RHEA:10380"/>
        <dbReference type="ChEBI" id="CHEBI:30839"/>
        <dbReference type="ChEBI" id="CHEBI:33019"/>
        <dbReference type="ChEBI" id="CHEBI:57538"/>
        <dbReference type="ChEBI" id="CHEBI:58017"/>
        <dbReference type="EC" id="2.4.2.10"/>
    </reaction>
</comment>
<accession>A0A1F5Q8P4</accession>
<dbReference type="Proteomes" id="UP000177235">
    <property type="component" value="Unassembled WGS sequence"/>
</dbReference>
<keyword evidence="4 6" id="KW-0808">Transferase</keyword>
<feature type="domain" description="Phosphoribosyltransferase" evidence="7">
    <location>
        <begin position="37"/>
        <end position="155"/>
    </location>
</feature>
<dbReference type="EC" id="2.4.2.10" evidence="2 6"/>
<dbReference type="GO" id="GO:0000287">
    <property type="term" value="F:magnesium ion binding"/>
    <property type="evidence" value="ECO:0007669"/>
    <property type="project" value="UniProtKB-UniRule"/>
</dbReference>
<comment type="caution">
    <text evidence="6">Lacks conserved residue(s) required for the propagation of feature annotation.</text>
</comment>
<name>A0A1F5Q8P4_9BACT</name>
<keyword evidence="3 6" id="KW-0328">Glycosyltransferase</keyword>
<dbReference type="InterPro" id="IPR023031">
    <property type="entry name" value="OPRT"/>
</dbReference>
<dbReference type="EMBL" id="MFFF01000030">
    <property type="protein sequence ID" value="OGE98554.1"/>
    <property type="molecule type" value="Genomic_DNA"/>
</dbReference>
<keyword evidence="5 6" id="KW-0665">Pyrimidine biosynthesis</keyword>
<evidence type="ECO:0000256" key="5">
    <source>
        <dbReference type="ARBA" id="ARBA00022975"/>
    </source>
</evidence>